<dbReference type="SMART" id="SM00471">
    <property type="entry name" value="HDc"/>
    <property type="match status" value="1"/>
</dbReference>
<evidence type="ECO:0000259" key="2">
    <source>
        <dbReference type="PROSITE" id="PS51832"/>
    </source>
</evidence>
<accession>A0A1H4Q411</accession>
<dbReference type="InterPro" id="IPR006674">
    <property type="entry name" value="HD_domain"/>
</dbReference>
<protein>
    <submittedName>
        <fullName evidence="3">HD domain-containing protein</fullName>
    </submittedName>
</protein>
<name>A0A1H4Q411_9BACT</name>
<dbReference type="RefSeq" id="WP_170835039.1">
    <property type="nucleotide sequence ID" value="NZ_FNSD01000001.1"/>
</dbReference>
<dbReference type="CDD" id="cd00077">
    <property type="entry name" value="HDc"/>
    <property type="match status" value="1"/>
</dbReference>
<feature type="domain" description="HD-GYP" evidence="2">
    <location>
        <begin position="266"/>
        <end position="455"/>
    </location>
</feature>
<dbReference type="PANTHER" id="PTHR45228">
    <property type="entry name" value="CYCLIC DI-GMP PHOSPHODIESTERASE TM_0186-RELATED"/>
    <property type="match status" value="1"/>
</dbReference>
<dbReference type="InterPro" id="IPR003607">
    <property type="entry name" value="HD/PDEase_dom"/>
</dbReference>
<dbReference type="AlphaFoldDB" id="A0A1H4Q411"/>
<dbReference type="Proteomes" id="UP000182409">
    <property type="component" value="Unassembled WGS sequence"/>
</dbReference>
<dbReference type="SUPFAM" id="SSF109604">
    <property type="entry name" value="HD-domain/PDEase-like"/>
    <property type="match status" value="2"/>
</dbReference>
<proteinExistence type="predicted"/>
<gene>
    <name evidence="3" type="ORF">SAMN05443244_2760</name>
</gene>
<dbReference type="PANTHER" id="PTHR45228:SF5">
    <property type="entry name" value="CYCLIC DI-GMP PHOSPHODIESTERASE VC_1348-RELATED"/>
    <property type="match status" value="1"/>
</dbReference>
<evidence type="ECO:0000313" key="4">
    <source>
        <dbReference type="Proteomes" id="UP000182409"/>
    </source>
</evidence>
<dbReference type="InterPro" id="IPR052020">
    <property type="entry name" value="Cyclic_di-GMP/3'3'-cGAMP_PDE"/>
</dbReference>
<dbReference type="Gene3D" id="1.10.3210.10">
    <property type="entry name" value="Hypothetical protein af1432"/>
    <property type="match status" value="2"/>
</dbReference>
<reference evidence="3 4" key="1">
    <citation type="submission" date="2016-10" db="EMBL/GenBank/DDBJ databases">
        <authorList>
            <person name="de Groot N.N."/>
        </authorList>
    </citation>
    <scope>NUCLEOTIDE SEQUENCE [LARGE SCALE GENOMIC DNA]</scope>
    <source>
        <strain evidence="3 4">AB35.6</strain>
    </source>
</reference>
<feature type="domain" description="HD" evidence="1">
    <location>
        <begin position="288"/>
        <end position="410"/>
    </location>
</feature>
<dbReference type="PROSITE" id="PS51831">
    <property type="entry name" value="HD"/>
    <property type="match status" value="1"/>
</dbReference>
<organism evidence="3 4">
    <name type="scientific">Terriglobus roseus</name>
    <dbReference type="NCBI Taxonomy" id="392734"/>
    <lineage>
        <taxon>Bacteria</taxon>
        <taxon>Pseudomonadati</taxon>
        <taxon>Acidobacteriota</taxon>
        <taxon>Terriglobia</taxon>
        <taxon>Terriglobales</taxon>
        <taxon>Acidobacteriaceae</taxon>
        <taxon>Terriglobus</taxon>
    </lineage>
</organism>
<dbReference type="EMBL" id="FNSD01000001">
    <property type="protein sequence ID" value="SEC14331.1"/>
    <property type="molecule type" value="Genomic_DNA"/>
</dbReference>
<evidence type="ECO:0000313" key="3">
    <source>
        <dbReference type="EMBL" id="SEC14331.1"/>
    </source>
</evidence>
<dbReference type="Pfam" id="PF13487">
    <property type="entry name" value="HD_5"/>
    <property type="match status" value="1"/>
</dbReference>
<sequence length="455" mass="50257">MDASAHNAGMELGSFAEIIASLTTAIDLAEGNGEFHSLRTCIIGMRIGRRIGLTPAAQSDLYYALLLKDVGGPYTQTWDRAATGQDGATARRMLREGVGGMSLRESGRATFDLHRGGSFPGRVRKQIEFLWQRKHLRIETALLRCAAAGELLDKLGLSSETRAAVCAIDEQWDGRGAPDRAHSVCIPVLAQIVKLAQTMERFHARGGSRSVIHGIHRRCRGWFDPGLVAAATRLFESPSSWWQLEQKDLLSYTVSLEPREHMLAANGDTIDKVCEVFATVADARSNFSSTHSSLVADIAVRIARVMNLSERQVTTLRRAALLHDIGKLAVPRHILEKQGPLTKDDLPVIRNYPLRTREILERVPEFREIAELAVTHHERLDGTGYPKHLTGEQLSLSARILAVADVAEALAAERSFRRKYTGQQIYQILIAQTPHSLDIDCVNAFLHNSVISLVA</sequence>
<dbReference type="PROSITE" id="PS51832">
    <property type="entry name" value="HD_GYP"/>
    <property type="match status" value="1"/>
</dbReference>
<evidence type="ECO:0000259" key="1">
    <source>
        <dbReference type="PROSITE" id="PS51831"/>
    </source>
</evidence>
<dbReference type="InterPro" id="IPR037522">
    <property type="entry name" value="HD_GYP_dom"/>
</dbReference>